<dbReference type="PANTHER" id="PTHR33361">
    <property type="entry name" value="GLR0591 PROTEIN"/>
    <property type="match status" value="1"/>
</dbReference>
<reference evidence="1" key="1">
    <citation type="journal article" date="2015" name="Nature">
        <title>Complex archaea that bridge the gap between prokaryotes and eukaryotes.</title>
        <authorList>
            <person name="Spang A."/>
            <person name="Saw J.H."/>
            <person name="Jorgensen S.L."/>
            <person name="Zaremba-Niedzwiedzka K."/>
            <person name="Martijn J."/>
            <person name="Lind A.E."/>
            <person name="van Eijk R."/>
            <person name="Schleper C."/>
            <person name="Guy L."/>
            <person name="Ettema T.J."/>
        </authorList>
    </citation>
    <scope>NUCLEOTIDE SEQUENCE</scope>
</reference>
<evidence type="ECO:0000313" key="1">
    <source>
        <dbReference type="EMBL" id="KKN23160.1"/>
    </source>
</evidence>
<dbReference type="Pfam" id="PF05960">
    <property type="entry name" value="DUF885"/>
    <property type="match status" value="1"/>
</dbReference>
<sequence>MDENQKFEDKVKEGMENYFRRNPKIAVIFGKEEYEMEVESGTGEHIEDNLKWFTLWIDELRQLNEKKLNFENKITLKTIRYYHDIKLFMHDAYPIWKKDPNGLTYLQDIIFLLFQRKGPTIKIANVIIKHLKNLPKYLEEFQSRFDETPIPLAWRNLALDQIHSTPKFFQTLSEAFIETSDISESLYNKLQKAFKEAELDIQTHIEWIKGLPVDESEFAWALGQENLDKLLNLRGLPWNRETILKKGMGVFNSLLKRLKTLAKEIDPTKTLSEVIRDVFKKDKINTFQEVLEHARSESKRAKKFIKSKNLASIPQENLVIVETPPHLIYTIPSAAYNPAPYFDKDQPGIYMITPVQNQEDSLGYSYSMISNAMVHESYPGHHLDFACNNENAPLPRLFGSALETIEGWAHYCEEMMLQQGFYEDPDKAERFIKGDQLFRAIRVILDIQLHCKQRTIEDAIKMLMNILGMSADAAKAEVLRYSSTPGYCMSYLIGKLLIEELRQDIEEKMRRNFSLKFFHDTILKSGDLPFFLLKEYFEEIIKNKELMIEQ</sequence>
<protein>
    <recommendedName>
        <fullName evidence="2">DUF885 domain-containing protein</fullName>
    </recommendedName>
</protein>
<accession>A0A0F9NUJ5</accession>
<organism evidence="1">
    <name type="scientific">marine sediment metagenome</name>
    <dbReference type="NCBI Taxonomy" id="412755"/>
    <lineage>
        <taxon>unclassified sequences</taxon>
        <taxon>metagenomes</taxon>
        <taxon>ecological metagenomes</taxon>
    </lineage>
</organism>
<dbReference type="PANTHER" id="PTHR33361:SF2">
    <property type="entry name" value="DUF885 DOMAIN-CONTAINING PROTEIN"/>
    <property type="match status" value="1"/>
</dbReference>
<proteinExistence type="predicted"/>
<dbReference type="EMBL" id="LAZR01002998">
    <property type="protein sequence ID" value="KKN23160.1"/>
    <property type="molecule type" value="Genomic_DNA"/>
</dbReference>
<dbReference type="AlphaFoldDB" id="A0A0F9NUJ5"/>
<comment type="caution">
    <text evidence="1">The sequence shown here is derived from an EMBL/GenBank/DDBJ whole genome shotgun (WGS) entry which is preliminary data.</text>
</comment>
<evidence type="ECO:0008006" key="2">
    <source>
        <dbReference type="Google" id="ProtNLM"/>
    </source>
</evidence>
<gene>
    <name evidence="1" type="ORF">LCGC14_0907720</name>
</gene>
<dbReference type="InterPro" id="IPR010281">
    <property type="entry name" value="DUF885"/>
</dbReference>
<name>A0A0F9NUJ5_9ZZZZ</name>